<dbReference type="EMBL" id="CH480825">
    <property type="protein sequence ID" value="EDW44029.1"/>
    <property type="molecule type" value="Genomic_DNA"/>
</dbReference>
<dbReference type="PANTHER" id="PTHR23234">
    <property type="entry name" value="ZNF44 PROTEIN"/>
    <property type="match status" value="1"/>
</dbReference>
<feature type="domain" description="C2H2-type" evidence="10">
    <location>
        <begin position="452"/>
        <end position="480"/>
    </location>
</feature>
<dbReference type="FunFam" id="3.30.160.60:FF:000690">
    <property type="entry name" value="Zinc finger protein 354C"/>
    <property type="match status" value="1"/>
</dbReference>
<evidence type="ECO:0000256" key="4">
    <source>
        <dbReference type="ARBA" id="ARBA00022737"/>
    </source>
</evidence>
<dbReference type="SMART" id="SM00355">
    <property type="entry name" value="ZnF_C2H2"/>
    <property type="match status" value="8"/>
</dbReference>
<keyword evidence="2" id="KW-0158">Chromosome</keyword>
<protein>
    <submittedName>
        <fullName evidence="12">GM19249</fullName>
    </submittedName>
</protein>
<evidence type="ECO:0000256" key="6">
    <source>
        <dbReference type="ARBA" id="ARBA00022833"/>
    </source>
</evidence>
<dbReference type="STRING" id="7238.B4I9Z8"/>
<dbReference type="HOGENOM" id="CLU_002678_94_2_1"/>
<keyword evidence="5 7" id="KW-0863">Zinc-finger</keyword>
<dbReference type="Proteomes" id="UP000001292">
    <property type="component" value="Unassembled WGS sequence"/>
</dbReference>
<feature type="domain" description="C2H2-type" evidence="10">
    <location>
        <begin position="481"/>
        <end position="508"/>
    </location>
</feature>
<dbReference type="SUPFAM" id="SSF57716">
    <property type="entry name" value="Glucocorticoid receptor-like (DNA-binding domain)"/>
    <property type="match status" value="1"/>
</dbReference>
<evidence type="ECO:0000256" key="9">
    <source>
        <dbReference type="SAM" id="MobiDB-lite"/>
    </source>
</evidence>
<proteinExistence type="predicted"/>
<dbReference type="SMART" id="SM00868">
    <property type="entry name" value="zf-AD"/>
    <property type="match status" value="1"/>
</dbReference>
<dbReference type="KEGG" id="dse:6616193"/>
<feature type="binding site" evidence="8">
    <location>
        <position position="71"/>
    </location>
    <ligand>
        <name>Zn(2+)</name>
        <dbReference type="ChEBI" id="CHEBI:29105"/>
    </ligand>
</feature>
<keyword evidence="3 8" id="KW-0479">Metal-binding</keyword>
<comment type="subcellular location">
    <subcellularLocation>
        <location evidence="1">Chromosome</location>
    </subcellularLocation>
</comment>
<feature type="domain" description="ZAD" evidence="11">
    <location>
        <begin position="17"/>
        <end position="98"/>
    </location>
</feature>
<dbReference type="PhylomeDB" id="B4I9Z8"/>
<feature type="domain" description="C2H2-type" evidence="10">
    <location>
        <begin position="424"/>
        <end position="451"/>
    </location>
</feature>
<dbReference type="AlphaFoldDB" id="B4I9Z8"/>
<evidence type="ECO:0000259" key="10">
    <source>
        <dbReference type="PROSITE" id="PS50157"/>
    </source>
</evidence>
<evidence type="ECO:0000256" key="3">
    <source>
        <dbReference type="ARBA" id="ARBA00022723"/>
    </source>
</evidence>
<dbReference type="Pfam" id="PF13912">
    <property type="entry name" value="zf-C2H2_6"/>
    <property type="match status" value="1"/>
</dbReference>
<evidence type="ECO:0000256" key="8">
    <source>
        <dbReference type="PROSITE-ProRule" id="PRU01263"/>
    </source>
</evidence>
<dbReference type="FunFam" id="3.30.160.60:FF:004171">
    <property type="entry name" value="LD39664p"/>
    <property type="match status" value="1"/>
</dbReference>
<dbReference type="SUPFAM" id="SSF57667">
    <property type="entry name" value="beta-beta-alpha zinc fingers"/>
    <property type="match status" value="4"/>
</dbReference>
<dbReference type="InterPro" id="IPR050758">
    <property type="entry name" value="Znf_C2H2-type"/>
</dbReference>
<dbReference type="GO" id="GO:0043565">
    <property type="term" value="F:sequence-specific DNA binding"/>
    <property type="evidence" value="ECO:0007669"/>
    <property type="project" value="UniProtKB-ARBA"/>
</dbReference>
<keyword evidence="13" id="KW-1185">Reference proteome</keyword>
<dbReference type="PANTHER" id="PTHR23234:SF10">
    <property type="entry name" value="RIKEN CDNA 6720489N17 GENE-RELATED"/>
    <property type="match status" value="1"/>
</dbReference>
<feature type="domain" description="C2H2-type" evidence="10">
    <location>
        <begin position="312"/>
        <end position="339"/>
    </location>
</feature>
<dbReference type="InterPro" id="IPR013087">
    <property type="entry name" value="Znf_C2H2_type"/>
</dbReference>
<feature type="region of interest" description="Disordered" evidence="9">
    <location>
        <begin position="499"/>
        <end position="529"/>
    </location>
</feature>
<evidence type="ECO:0000256" key="1">
    <source>
        <dbReference type="ARBA" id="ARBA00004286"/>
    </source>
</evidence>
<dbReference type="OMA" id="CGKIYRQ"/>
<evidence type="ECO:0000313" key="12">
    <source>
        <dbReference type="EMBL" id="EDW44029.1"/>
    </source>
</evidence>
<dbReference type="PROSITE" id="PS00028">
    <property type="entry name" value="ZINC_FINGER_C2H2_1"/>
    <property type="match status" value="7"/>
</dbReference>
<dbReference type="GO" id="GO:0000785">
    <property type="term" value="C:chromatin"/>
    <property type="evidence" value="ECO:0007669"/>
    <property type="project" value="UniProtKB-ARBA"/>
</dbReference>
<dbReference type="GO" id="GO:0008270">
    <property type="term" value="F:zinc ion binding"/>
    <property type="evidence" value="ECO:0007669"/>
    <property type="project" value="UniProtKB-UniRule"/>
</dbReference>
<feature type="binding site" evidence="8">
    <location>
        <position position="22"/>
    </location>
    <ligand>
        <name>Zn(2+)</name>
        <dbReference type="ChEBI" id="CHEBI:29105"/>
    </ligand>
</feature>
<dbReference type="SMR" id="B4I9Z8"/>
<feature type="domain" description="C2H2-type" evidence="10">
    <location>
        <begin position="368"/>
        <end position="395"/>
    </location>
</feature>
<dbReference type="InterPro" id="IPR012934">
    <property type="entry name" value="Znf_AD"/>
</dbReference>
<dbReference type="GO" id="GO:0005634">
    <property type="term" value="C:nucleus"/>
    <property type="evidence" value="ECO:0007669"/>
    <property type="project" value="InterPro"/>
</dbReference>
<accession>B4I9Z8</accession>
<dbReference type="Pfam" id="PF00096">
    <property type="entry name" value="zf-C2H2"/>
    <property type="match status" value="5"/>
</dbReference>
<dbReference type="GO" id="GO:0040029">
    <property type="term" value="P:epigenetic regulation of gene expression"/>
    <property type="evidence" value="ECO:0007669"/>
    <property type="project" value="UniProtKB-ARBA"/>
</dbReference>
<evidence type="ECO:0000256" key="2">
    <source>
        <dbReference type="ARBA" id="ARBA00022454"/>
    </source>
</evidence>
<evidence type="ECO:0000259" key="11">
    <source>
        <dbReference type="PROSITE" id="PS51915"/>
    </source>
</evidence>
<dbReference type="GO" id="GO:0003682">
    <property type="term" value="F:chromatin binding"/>
    <property type="evidence" value="ECO:0007669"/>
    <property type="project" value="UniProtKB-ARBA"/>
</dbReference>
<dbReference type="InterPro" id="IPR036236">
    <property type="entry name" value="Znf_C2H2_sf"/>
</dbReference>
<evidence type="ECO:0000313" key="13">
    <source>
        <dbReference type="Proteomes" id="UP000001292"/>
    </source>
</evidence>
<dbReference type="PROSITE" id="PS51915">
    <property type="entry name" value="ZAD"/>
    <property type="match status" value="1"/>
</dbReference>
<dbReference type="FunFam" id="3.30.160.60:FF:000671">
    <property type="entry name" value="Zinc finger protein 26"/>
    <property type="match status" value="1"/>
</dbReference>
<organism evidence="13">
    <name type="scientific">Drosophila sechellia</name>
    <name type="common">Fruit fly</name>
    <dbReference type="NCBI Taxonomy" id="7238"/>
    <lineage>
        <taxon>Eukaryota</taxon>
        <taxon>Metazoa</taxon>
        <taxon>Ecdysozoa</taxon>
        <taxon>Arthropoda</taxon>
        <taxon>Hexapoda</taxon>
        <taxon>Insecta</taxon>
        <taxon>Pterygota</taxon>
        <taxon>Neoptera</taxon>
        <taxon>Endopterygota</taxon>
        <taxon>Diptera</taxon>
        <taxon>Brachycera</taxon>
        <taxon>Muscomorpha</taxon>
        <taxon>Ephydroidea</taxon>
        <taxon>Drosophilidae</taxon>
        <taxon>Drosophila</taxon>
        <taxon>Sophophora</taxon>
    </lineage>
</organism>
<reference evidence="12 13" key="1">
    <citation type="journal article" date="2007" name="Nature">
        <title>Evolution of genes and genomes on the Drosophila phylogeny.</title>
        <authorList>
            <consortium name="Drosophila 12 Genomes Consortium"/>
            <person name="Clark A.G."/>
            <person name="Eisen M.B."/>
            <person name="Smith D.R."/>
            <person name="Bergman C.M."/>
            <person name="Oliver B."/>
            <person name="Markow T.A."/>
            <person name="Kaufman T.C."/>
            <person name="Kellis M."/>
            <person name="Gelbart W."/>
            <person name="Iyer V.N."/>
            <person name="Pollard D.A."/>
            <person name="Sackton T.B."/>
            <person name="Larracuente A.M."/>
            <person name="Singh N.D."/>
            <person name="Abad J.P."/>
            <person name="Abt D.N."/>
            <person name="Adryan B."/>
            <person name="Aguade M."/>
            <person name="Akashi H."/>
            <person name="Anderson W.W."/>
            <person name="Aquadro C.F."/>
            <person name="Ardell D.H."/>
            <person name="Arguello R."/>
            <person name="Artieri C.G."/>
            <person name="Barbash D.A."/>
            <person name="Barker D."/>
            <person name="Barsanti P."/>
            <person name="Batterham P."/>
            <person name="Batzoglou S."/>
            <person name="Begun D."/>
            <person name="Bhutkar A."/>
            <person name="Blanco E."/>
            <person name="Bosak S.A."/>
            <person name="Bradley R.K."/>
            <person name="Brand A.D."/>
            <person name="Brent M.R."/>
            <person name="Brooks A.N."/>
            <person name="Brown R.H."/>
            <person name="Butlin R.K."/>
            <person name="Caggese C."/>
            <person name="Calvi B.R."/>
            <person name="Bernardo de Carvalho A."/>
            <person name="Caspi A."/>
            <person name="Castrezana S."/>
            <person name="Celniker S.E."/>
            <person name="Chang J.L."/>
            <person name="Chapple C."/>
            <person name="Chatterji S."/>
            <person name="Chinwalla A."/>
            <person name="Civetta A."/>
            <person name="Clifton S.W."/>
            <person name="Comeron J.M."/>
            <person name="Costello J.C."/>
            <person name="Coyne J.A."/>
            <person name="Daub J."/>
            <person name="David R.G."/>
            <person name="Delcher A.L."/>
            <person name="Delehaunty K."/>
            <person name="Do C.B."/>
            <person name="Ebling H."/>
            <person name="Edwards K."/>
            <person name="Eickbush T."/>
            <person name="Evans J.D."/>
            <person name="Filipski A."/>
            <person name="Findeiss S."/>
            <person name="Freyhult E."/>
            <person name="Fulton L."/>
            <person name="Fulton R."/>
            <person name="Garcia A.C."/>
            <person name="Gardiner A."/>
            <person name="Garfield D.A."/>
            <person name="Garvin B.E."/>
            <person name="Gibson G."/>
            <person name="Gilbert D."/>
            <person name="Gnerre S."/>
            <person name="Godfrey J."/>
            <person name="Good R."/>
            <person name="Gotea V."/>
            <person name="Gravely B."/>
            <person name="Greenberg A.J."/>
            <person name="Griffiths-Jones S."/>
            <person name="Gross S."/>
            <person name="Guigo R."/>
            <person name="Gustafson E.A."/>
            <person name="Haerty W."/>
            <person name="Hahn M.W."/>
            <person name="Halligan D.L."/>
            <person name="Halpern A.L."/>
            <person name="Halter G.M."/>
            <person name="Han M.V."/>
            <person name="Heger A."/>
            <person name="Hillier L."/>
            <person name="Hinrichs A.S."/>
            <person name="Holmes I."/>
            <person name="Hoskins R.A."/>
            <person name="Hubisz M.J."/>
            <person name="Hultmark D."/>
            <person name="Huntley M.A."/>
            <person name="Jaffe D.B."/>
            <person name="Jagadeeshan S."/>
            <person name="Jeck W.R."/>
            <person name="Johnson J."/>
            <person name="Jones C.D."/>
            <person name="Jordan W.C."/>
            <person name="Karpen G.H."/>
            <person name="Kataoka E."/>
            <person name="Keightley P.D."/>
            <person name="Kheradpour P."/>
            <person name="Kirkness E.F."/>
            <person name="Koerich L.B."/>
            <person name="Kristiansen K."/>
            <person name="Kudrna D."/>
            <person name="Kulathinal R.J."/>
            <person name="Kumar S."/>
            <person name="Kwok R."/>
            <person name="Lander E."/>
            <person name="Langley C.H."/>
            <person name="Lapoint R."/>
            <person name="Lazzaro B.P."/>
            <person name="Lee S.J."/>
            <person name="Levesque L."/>
            <person name="Li R."/>
            <person name="Lin C.F."/>
            <person name="Lin M.F."/>
            <person name="Lindblad-Toh K."/>
            <person name="Llopart A."/>
            <person name="Long M."/>
            <person name="Low L."/>
            <person name="Lozovsky E."/>
            <person name="Lu J."/>
            <person name="Luo M."/>
            <person name="Machado C.A."/>
            <person name="Makalowski W."/>
            <person name="Marzo M."/>
            <person name="Matsuda M."/>
            <person name="Matzkin L."/>
            <person name="McAllister B."/>
            <person name="McBride C.S."/>
            <person name="McKernan B."/>
            <person name="McKernan K."/>
            <person name="Mendez-Lago M."/>
            <person name="Minx P."/>
            <person name="Mollenhauer M.U."/>
            <person name="Montooth K."/>
            <person name="Mount S.M."/>
            <person name="Mu X."/>
            <person name="Myers E."/>
            <person name="Negre B."/>
            <person name="Newfeld S."/>
            <person name="Nielsen R."/>
            <person name="Noor M.A."/>
            <person name="O'Grady P."/>
            <person name="Pachter L."/>
            <person name="Papaceit M."/>
            <person name="Parisi M.J."/>
            <person name="Parisi M."/>
            <person name="Parts L."/>
            <person name="Pedersen J.S."/>
            <person name="Pesole G."/>
            <person name="Phillippy A.M."/>
            <person name="Ponting C.P."/>
            <person name="Pop M."/>
            <person name="Porcelli D."/>
            <person name="Powell J.R."/>
            <person name="Prohaska S."/>
            <person name="Pruitt K."/>
            <person name="Puig M."/>
            <person name="Quesneville H."/>
            <person name="Ram K.R."/>
            <person name="Rand D."/>
            <person name="Rasmussen M.D."/>
            <person name="Reed L.K."/>
            <person name="Reenan R."/>
            <person name="Reily A."/>
            <person name="Remington K.A."/>
            <person name="Rieger T.T."/>
            <person name="Ritchie M.G."/>
            <person name="Robin C."/>
            <person name="Rogers Y.H."/>
            <person name="Rohde C."/>
            <person name="Rozas J."/>
            <person name="Rubenfield M.J."/>
            <person name="Ruiz A."/>
            <person name="Russo S."/>
            <person name="Salzberg S.L."/>
            <person name="Sanchez-Gracia A."/>
            <person name="Saranga D.J."/>
            <person name="Sato H."/>
            <person name="Schaeffer S.W."/>
            <person name="Schatz M.C."/>
            <person name="Schlenke T."/>
            <person name="Schwartz R."/>
            <person name="Segarra C."/>
            <person name="Singh R.S."/>
            <person name="Sirot L."/>
            <person name="Sirota M."/>
            <person name="Sisneros N.B."/>
            <person name="Smith C.D."/>
            <person name="Smith T.F."/>
            <person name="Spieth J."/>
            <person name="Stage D.E."/>
            <person name="Stark A."/>
            <person name="Stephan W."/>
            <person name="Strausberg R.L."/>
            <person name="Strempel S."/>
            <person name="Sturgill D."/>
            <person name="Sutton G."/>
            <person name="Sutton G.G."/>
            <person name="Tao W."/>
            <person name="Teichmann S."/>
            <person name="Tobari Y.N."/>
            <person name="Tomimura Y."/>
            <person name="Tsolas J.M."/>
            <person name="Valente V.L."/>
            <person name="Venter E."/>
            <person name="Venter J.C."/>
            <person name="Vicario S."/>
            <person name="Vieira F.G."/>
            <person name="Vilella A.J."/>
            <person name="Villasante A."/>
            <person name="Walenz B."/>
            <person name="Wang J."/>
            <person name="Wasserman M."/>
            <person name="Watts T."/>
            <person name="Wilson D."/>
            <person name="Wilson R.K."/>
            <person name="Wing R.A."/>
            <person name="Wolfner M.F."/>
            <person name="Wong A."/>
            <person name="Wong G.K."/>
            <person name="Wu C.I."/>
            <person name="Wu G."/>
            <person name="Yamamoto D."/>
            <person name="Yang H.P."/>
            <person name="Yang S.P."/>
            <person name="Yorke J.A."/>
            <person name="Yoshida K."/>
            <person name="Zdobnov E."/>
            <person name="Zhang P."/>
            <person name="Zhang Y."/>
            <person name="Zimin A.V."/>
            <person name="Baldwin J."/>
            <person name="Abdouelleil A."/>
            <person name="Abdulkadir J."/>
            <person name="Abebe A."/>
            <person name="Abera B."/>
            <person name="Abreu J."/>
            <person name="Acer S.C."/>
            <person name="Aftuck L."/>
            <person name="Alexander A."/>
            <person name="An P."/>
            <person name="Anderson E."/>
            <person name="Anderson S."/>
            <person name="Arachi H."/>
            <person name="Azer M."/>
            <person name="Bachantsang P."/>
            <person name="Barry A."/>
            <person name="Bayul T."/>
            <person name="Berlin A."/>
            <person name="Bessette D."/>
            <person name="Bloom T."/>
            <person name="Blye J."/>
            <person name="Boguslavskiy L."/>
            <person name="Bonnet C."/>
            <person name="Boukhgalter B."/>
            <person name="Bourzgui I."/>
            <person name="Brown A."/>
            <person name="Cahill P."/>
            <person name="Channer S."/>
            <person name="Cheshatsang Y."/>
            <person name="Chuda L."/>
            <person name="Citroen M."/>
            <person name="Collymore A."/>
            <person name="Cooke P."/>
            <person name="Costello M."/>
            <person name="D'Aco K."/>
            <person name="Daza R."/>
            <person name="De Haan G."/>
            <person name="DeGray S."/>
            <person name="DeMaso C."/>
            <person name="Dhargay N."/>
            <person name="Dooley K."/>
            <person name="Dooley E."/>
            <person name="Doricent M."/>
            <person name="Dorje P."/>
            <person name="Dorjee K."/>
            <person name="Dupes A."/>
            <person name="Elong R."/>
            <person name="Falk J."/>
            <person name="Farina A."/>
            <person name="Faro S."/>
            <person name="Ferguson D."/>
            <person name="Fisher S."/>
            <person name="Foley C.D."/>
            <person name="Franke A."/>
            <person name="Friedrich D."/>
            <person name="Gadbois L."/>
            <person name="Gearin G."/>
            <person name="Gearin C.R."/>
            <person name="Giannoukos G."/>
            <person name="Goode T."/>
            <person name="Graham J."/>
            <person name="Grandbois E."/>
            <person name="Grewal S."/>
            <person name="Gyaltsen K."/>
            <person name="Hafez N."/>
            <person name="Hagos B."/>
            <person name="Hall J."/>
            <person name="Henson C."/>
            <person name="Hollinger A."/>
            <person name="Honan T."/>
            <person name="Huard M.D."/>
            <person name="Hughes L."/>
            <person name="Hurhula B."/>
            <person name="Husby M.E."/>
            <person name="Kamat A."/>
            <person name="Kanga B."/>
            <person name="Kashin S."/>
            <person name="Khazanovich D."/>
            <person name="Kisner P."/>
            <person name="Lance K."/>
            <person name="Lara M."/>
            <person name="Lee W."/>
            <person name="Lennon N."/>
            <person name="Letendre F."/>
            <person name="LeVine R."/>
            <person name="Lipovsky A."/>
            <person name="Liu X."/>
            <person name="Liu J."/>
            <person name="Liu S."/>
            <person name="Lokyitsang T."/>
            <person name="Lokyitsang Y."/>
            <person name="Lubonja R."/>
            <person name="Lui A."/>
            <person name="MacDonald P."/>
            <person name="Magnisalis V."/>
            <person name="Maru K."/>
            <person name="Matthews C."/>
            <person name="McCusker W."/>
            <person name="McDonough S."/>
            <person name="Mehta T."/>
            <person name="Meldrim J."/>
            <person name="Meneus L."/>
            <person name="Mihai O."/>
            <person name="Mihalev A."/>
            <person name="Mihova T."/>
            <person name="Mittelman R."/>
            <person name="Mlenga V."/>
            <person name="Montmayeur A."/>
            <person name="Mulrain L."/>
            <person name="Navidi A."/>
            <person name="Naylor J."/>
            <person name="Negash T."/>
            <person name="Nguyen T."/>
            <person name="Nguyen N."/>
            <person name="Nicol R."/>
            <person name="Norbu C."/>
            <person name="Norbu N."/>
            <person name="Novod N."/>
            <person name="O'Neill B."/>
            <person name="Osman S."/>
            <person name="Markiewicz E."/>
            <person name="Oyono O.L."/>
            <person name="Patti C."/>
            <person name="Phunkhang P."/>
            <person name="Pierre F."/>
            <person name="Priest M."/>
            <person name="Raghuraman S."/>
            <person name="Rege F."/>
            <person name="Reyes R."/>
            <person name="Rise C."/>
            <person name="Rogov P."/>
            <person name="Ross K."/>
            <person name="Ryan E."/>
            <person name="Settipalli S."/>
            <person name="Shea T."/>
            <person name="Sherpa N."/>
            <person name="Shi L."/>
            <person name="Shih D."/>
            <person name="Sparrow T."/>
            <person name="Spaulding J."/>
            <person name="Stalker J."/>
            <person name="Stange-Thomann N."/>
            <person name="Stavropoulos S."/>
            <person name="Stone C."/>
            <person name="Strader C."/>
            <person name="Tesfaye S."/>
            <person name="Thomson T."/>
            <person name="Thoulutsang Y."/>
            <person name="Thoulutsang D."/>
            <person name="Topham K."/>
            <person name="Topping I."/>
            <person name="Tsamla T."/>
            <person name="Vassiliev H."/>
            <person name="Vo A."/>
            <person name="Wangchuk T."/>
            <person name="Wangdi T."/>
            <person name="Weiand M."/>
            <person name="Wilkinson J."/>
            <person name="Wilson A."/>
            <person name="Yadav S."/>
            <person name="Young G."/>
            <person name="Yu Q."/>
            <person name="Zembek L."/>
            <person name="Zhong D."/>
            <person name="Zimmer A."/>
            <person name="Zwirko Z."/>
            <person name="Jaffe D.B."/>
            <person name="Alvarez P."/>
            <person name="Brockman W."/>
            <person name="Butler J."/>
            <person name="Chin C."/>
            <person name="Gnerre S."/>
            <person name="Grabherr M."/>
            <person name="Kleber M."/>
            <person name="Mauceli E."/>
            <person name="MacCallum I."/>
        </authorList>
    </citation>
    <scope>NUCLEOTIDE SEQUENCE [LARGE SCALE GENOMIC DNA]</scope>
    <source>
        <strain evidence="13">Rob3c / Tucson 14021-0248.25</strain>
    </source>
</reference>
<evidence type="ECO:0000256" key="7">
    <source>
        <dbReference type="PROSITE-ProRule" id="PRU00042"/>
    </source>
</evidence>
<feature type="binding site" evidence="8">
    <location>
        <position position="19"/>
    </location>
    <ligand>
        <name>Zn(2+)</name>
        <dbReference type="ChEBI" id="CHEBI:29105"/>
    </ligand>
</feature>
<dbReference type="OrthoDB" id="6077919at2759"/>
<gene>
    <name evidence="12" type="primary">Dsec\GM19249</name>
    <name evidence="12" type="ORF">Dsec_GM19249</name>
</gene>
<feature type="domain" description="C2H2-type" evidence="10">
    <location>
        <begin position="227"/>
        <end position="250"/>
    </location>
</feature>
<dbReference type="PROSITE" id="PS50157">
    <property type="entry name" value="ZINC_FINGER_C2H2_2"/>
    <property type="match status" value="8"/>
</dbReference>
<keyword evidence="4" id="KW-0677">Repeat</keyword>
<name>B4I9Z8_DROSE</name>
<evidence type="ECO:0000256" key="5">
    <source>
        <dbReference type="ARBA" id="ARBA00022771"/>
    </source>
</evidence>
<feature type="domain" description="C2H2-type" evidence="10">
    <location>
        <begin position="396"/>
        <end position="423"/>
    </location>
</feature>
<dbReference type="FunFam" id="3.30.160.60:FF:004009">
    <property type="match status" value="1"/>
</dbReference>
<dbReference type="Pfam" id="PF07776">
    <property type="entry name" value="zf-AD"/>
    <property type="match status" value="1"/>
</dbReference>
<feature type="domain" description="C2H2-type" evidence="10">
    <location>
        <begin position="340"/>
        <end position="367"/>
    </location>
</feature>
<keyword evidence="6 8" id="KW-0862">Zinc</keyword>
<dbReference type="FunFam" id="3.30.160.60:FF:000345">
    <property type="entry name" value="Zinc finger protein Gfi-1"/>
    <property type="match status" value="1"/>
</dbReference>
<sequence>MSPPSSPAPRRPFPMDALCRVCHKASPLCLSLFKPLDNPISGKLATLASILSYCSGLEILEAELFLPHHICPGCVAKLQLSLEFKRSVHRMDRILRQSHADFCRSKRISAVNTRPRLSPEIPEDFVLVLDDQEVTEHPAETVRNEEELVVVESDEEESRVEGQEERLDNALEQHADFPGRENNEEQQSHTFKEIYLVAKADDDICEIVDDSDTEQRRSRLGRSKPSLQCSICGKQLHSKRTFQYHMTLHSPHPVRQDGNVDCIEECLQVEPVLQANAGEDLYEIVEKTAQPSAAQRTFPSRSRLWKPLNPCLKCQICGKQLSTNNSFKYHMQLHGTATPYVCSICGESFKTRNAHDGHVTLHDRNNPNRCPTCFKVFRQASSLRTHLLIHSGIKPFPCTICGKRLTQKSGQKKHMLTHTGEMPHGCDICGRRFRFSSNLTAHKRCHSQEKPHPCPVCQERSFGSRSELNRHMLVHSSERPFGCEQCGKSFKRRISLGIHRQSHKAGRQRRRAERPVVVQLEEQDEHEET</sequence>
<feature type="compositionally biased region" description="Basic residues" evidence="9">
    <location>
        <begin position="499"/>
        <end position="512"/>
    </location>
</feature>
<dbReference type="Gene3D" id="3.30.160.60">
    <property type="entry name" value="Classic Zinc Finger"/>
    <property type="match status" value="6"/>
</dbReference>
<feature type="binding site" evidence="8">
    <location>
        <position position="74"/>
    </location>
    <ligand>
        <name>Zn(2+)</name>
        <dbReference type="ChEBI" id="CHEBI:29105"/>
    </ligand>
</feature>